<dbReference type="CDD" id="cd04301">
    <property type="entry name" value="NAT_SF"/>
    <property type="match status" value="1"/>
</dbReference>
<keyword evidence="2" id="KW-0808">Transferase</keyword>
<dbReference type="InterPro" id="IPR016181">
    <property type="entry name" value="Acyl_CoA_acyltransferase"/>
</dbReference>
<dbReference type="AlphaFoldDB" id="A0A1M7UVJ1"/>
<dbReference type="SUPFAM" id="SSF55729">
    <property type="entry name" value="Acyl-CoA N-acyltransferases (Nat)"/>
    <property type="match status" value="1"/>
</dbReference>
<dbReference type="InterPro" id="IPR000182">
    <property type="entry name" value="GNAT_dom"/>
</dbReference>
<feature type="domain" description="N-acetyltransferase" evidence="1">
    <location>
        <begin position="4"/>
        <end position="146"/>
    </location>
</feature>
<dbReference type="PROSITE" id="PS51186">
    <property type="entry name" value="GNAT"/>
    <property type="match status" value="1"/>
</dbReference>
<dbReference type="GO" id="GO:0016747">
    <property type="term" value="F:acyltransferase activity, transferring groups other than amino-acyl groups"/>
    <property type="evidence" value="ECO:0007669"/>
    <property type="project" value="InterPro"/>
</dbReference>
<dbReference type="Proteomes" id="UP000184010">
    <property type="component" value="Unassembled WGS sequence"/>
</dbReference>
<dbReference type="InterPro" id="IPR024035">
    <property type="entry name" value="MSMEG_0567_GNAT"/>
</dbReference>
<keyword evidence="3" id="KW-1185">Reference proteome</keyword>
<protein>
    <submittedName>
        <fullName evidence="2">Putative N-acetyltransferase, MSMEG_0567 N-terminal domain family</fullName>
    </submittedName>
</protein>
<dbReference type="Gene3D" id="3.40.630.30">
    <property type="match status" value="1"/>
</dbReference>
<dbReference type="RefSeq" id="WP_072774860.1">
    <property type="nucleotide sequence ID" value="NZ_FRDN01000018.1"/>
</dbReference>
<dbReference type="NCBIfam" id="TIGR04045">
    <property type="entry name" value="MSMEG_0567_GNAT"/>
    <property type="match status" value="1"/>
</dbReference>
<dbReference type="STRING" id="1121395.SAMN02745215_04764"/>
<evidence type="ECO:0000313" key="2">
    <source>
        <dbReference type="EMBL" id="SHN86993.1"/>
    </source>
</evidence>
<gene>
    <name evidence="2" type="ORF">SAMN02745215_04764</name>
</gene>
<dbReference type="Pfam" id="PF00583">
    <property type="entry name" value="Acetyltransf_1"/>
    <property type="match status" value="1"/>
</dbReference>
<name>A0A1M7UVJ1_9FIRM</name>
<evidence type="ECO:0000259" key="1">
    <source>
        <dbReference type="PROSITE" id="PS51186"/>
    </source>
</evidence>
<dbReference type="EMBL" id="FRDN01000018">
    <property type="protein sequence ID" value="SHN86993.1"/>
    <property type="molecule type" value="Genomic_DNA"/>
</dbReference>
<evidence type="ECO:0000313" key="3">
    <source>
        <dbReference type="Proteomes" id="UP000184010"/>
    </source>
</evidence>
<organism evidence="2 3">
    <name type="scientific">Desulfitobacterium chlororespirans DSM 11544</name>
    <dbReference type="NCBI Taxonomy" id="1121395"/>
    <lineage>
        <taxon>Bacteria</taxon>
        <taxon>Bacillati</taxon>
        <taxon>Bacillota</taxon>
        <taxon>Clostridia</taxon>
        <taxon>Eubacteriales</taxon>
        <taxon>Desulfitobacteriaceae</taxon>
        <taxon>Desulfitobacterium</taxon>
    </lineage>
</organism>
<accession>A0A1M7UVJ1</accession>
<reference evidence="3" key="1">
    <citation type="submission" date="2016-12" db="EMBL/GenBank/DDBJ databases">
        <authorList>
            <person name="Varghese N."/>
            <person name="Submissions S."/>
        </authorList>
    </citation>
    <scope>NUCLEOTIDE SEQUENCE [LARGE SCALE GENOMIC DNA]</scope>
    <source>
        <strain evidence="3">DSM 11544</strain>
    </source>
</reference>
<sequence>MAKYELKIAESAEEIKQYEEVRRAVFVNEQGIFNGDDSDDYDTIAVPIIAVETESGRVAGVVRCYPIENGDWVGGRLAVLPEFRGRLGALLVRKAMEEVQGRGCRTFYAHIQEQNVKFFERLGWSLTGRSSVFCNVVHYDMKVVFEHRE</sequence>
<proteinExistence type="predicted"/>